<dbReference type="OrthoDB" id="5367135at2759"/>
<dbReference type="InParanoid" id="S8EKV7"/>
<protein>
    <recommendedName>
        <fullName evidence="3">Fucose-specific lectin</fullName>
    </recommendedName>
</protein>
<keyword evidence="2" id="KW-1185">Reference proteome</keyword>
<proteinExistence type="predicted"/>
<reference evidence="1 2" key="1">
    <citation type="journal article" date="2012" name="Science">
        <title>The Paleozoic origin of enzymatic lignin decomposition reconstructed from 31 fungal genomes.</title>
        <authorList>
            <person name="Floudas D."/>
            <person name="Binder M."/>
            <person name="Riley R."/>
            <person name="Barry K."/>
            <person name="Blanchette R.A."/>
            <person name="Henrissat B."/>
            <person name="Martinez A.T."/>
            <person name="Otillar R."/>
            <person name="Spatafora J.W."/>
            <person name="Yadav J.S."/>
            <person name="Aerts A."/>
            <person name="Benoit I."/>
            <person name="Boyd A."/>
            <person name="Carlson A."/>
            <person name="Copeland A."/>
            <person name="Coutinho P.M."/>
            <person name="de Vries R.P."/>
            <person name="Ferreira P."/>
            <person name="Findley K."/>
            <person name="Foster B."/>
            <person name="Gaskell J."/>
            <person name="Glotzer D."/>
            <person name="Gorecki P."/>
            <person name="Heitman J."/>
            <person name="Hesse C."/>
            <person name="Hori C."/>
            <person name="Igarashi K."/>
            <person name="Jurgens J.A."/>
            <person name="Kallen N."/>
            <person name="Kersten P."/>
            <person name="Kohler A."/>
            <person name="Kuees U."/>
            <person name="Kumar T.K.A."/>
            <person name="Kuo A."/>
            <person name="LaButti K."/>
            <person name="Larrondo L.F."/>
            <person name="Lindquist E."/>
            <person name="Ling A."/>
            <person name="Lombard V."/>
            <person name="Lucas S."/>
            <person name="Lundell T."/>
            <person name="Martin R."/>
            <person name="McLaughlin D.J."/>
            <person name="Morgenstern I."/>
            <person name="Morin E."/>
            <person name="Murat C."/>
            <person name="Nagy L.G."/>
            <person name="Nolan M."/>
            <person name="Ohm R.A."/>
            <person name="Patyshakuliyeva A."/>
            <person name="Rokas A."/>
            <person name="Ruiz-Duenas F.J."/>
            <person name="Sabat G."/>
            <person name="Salamov A."/>
            <person name="Samejima M."/>
            <person name="Schmutz J."/>
            <person name="Slot J.C."/>
            <person name="St John F."/>
            <person name="Stenlid J."/>
            <person name="Sun H."/>
            <person name="Sun S."/>
            <person name="Syed K."/>
            <person name="Tsang A."/>
            <person name="Wiebenga A."/>
            <person name="Young D."/>
            <person name="Pisabarro A."/>
            <person name="Eastwood D.C."/>
            <person name="Martin F."/>
            <person name="Cullen D."/>
            <person name="Grigoriev I.V."/>
            <person name="Hibbett D.S."/>
        </authorList>
    </citation>
    <scope>NUCLEOTIDE SEQUENCE</scope>
    <source>
        <strain evidence="2">FP-58527</strain>
    </source>
</reference>
<name>S8EKV7_FOMSC</name>
<dbReference type="eggNOG" id="ENOG502SBY3">
    <property type="taxonomic scope" value="Eukaryota"/>
</dbReference>
<accession>S8EKV7</accession>
<dbReference type="EMBL" id="KE504125">
    <property type="protein sequence ID" value="EPT04828.1"/>
    <property type="molecule type" value="Genomic_DNA"/>
</dbReference>
<dbReference type="SUPFAM" id="SSF89372">
    <property type="entry name" value="Fucose-specific lectin"/>
    <property type="match status" value="1"/>
</dbReference>
<dbReference type="Proteomes" id="UP000015241">
    <property type="component" value="Unassembled WGS sequence"/>
</dbReference>
<dbReference type="HOGENOM" id="CLU_091065_0_0_1"/>
<dbReference type="Gene3D" id="2.120.10.70">
    <property type="entry name" value="Fucose-specific lectin"/>
    <property type="match status" value="1"/>
</dbReference>
<evidence type="ECO:0008006" key="3">
    <source>
        <dbReference type="Google" id="ProtNLM"/>
    </source>
</evidence>
<gene>
    <name evidence="1" type="ORF">FOMPIDRAFT_1039772</name>
</gene>
<sequence>MSQMKDIARGLAANGAAARRDNDGYYLLFTDSGRFVVKHWTGGAFSDEQLVTTSARPGSTAAYIHARAGNPRPLAICVSSASHVAVFQFDEEEEEWTQDDTFPDLAVHPSGKLAAVLWEECVHIVCQGTSGELVHVTKPTSGGAWAVAPLQAAIQPRPGTALCFSHPDGGDIFYISAADDYVHHICETTGWVDGVVAQAQVEPLKQLFVASSEKKDFFEAYALTQDDAVLHIPSGGEKTVTGRVNQDGSYVSATKAEWSININIGCVIA</sequence>
<evidence type="ECO:0000313" key="2">
    <source>
        <dbReference type="Proteomes" id="UP000015241"/>
    </source>
</evidence>
<dbReference type="AlphaFoldDB" id="S8EKV7"/>
<organism evidence="1 2">
    <name type="scientific">Fomitopsis schrenkii</name>
    <name type="common">Brown rot fungus</name>
    <dbReference type="NCBI Taxonomy" id="2126942"/>
    <lineage>
        <taxon>Eukaryota</taxon>
        <taxon>Fungi</taxon>
        <taxon>Dikarya</taxon>
        <taxon>Basidiomycota</taxon>
        <taxon>Agaricomycotina</taxon>
        <taxon>Agaricomycetes</taxon>
        <taxon>Polyporales</taxon>
        <taxon>Fomitopsis</taxon>
    </lineage>
</organism>
<evidence type="ECO:0000313" key="1">
    <source>
        <dbReference type="EMBL" id="EPT04828.1"/>
    </source>
</evidence>